<comment type="pathway">
    <text evidence="25">Glycan biosynthesis.</text>
</comment>
<dbReference type="InterPro" id="IPR050396">
    <property type="entry name" value="Glycosyltr_51/Transpeptidase"/>
</dbReference>
<evidence type="ECO:0000256" key="4">
    <source>
        <dbReference type="ARBA" id="ARBA00007090"/>
    </source>
</evidence>
<keyword evidence="19" id="KW-0046">Antibiotic resistance</keyword>
<dbReference type="AlphaFoldDB" id="A0A9D1ETH3"/>
<keyword evidence="11" id="KW-0808">Transferase</keyword>
<evidence type="ECO:0000256" key="3">
    <source>
        <dbReference type="ARBA" id="ARBA00004752"/>
    </source>
</evidence>
<evidence type="ECO:0000256" key="2">
    <source>
        <dbReference type="ARBA" id="ARBA00004401"/>
    </source>
</evidence>
<keyword evidence="10" id="KW-0328">Glycosyltransferase</keyword>
<gene>
    <name evidence="27" type="ORF">IAB44_08895</name>
</gene>
<comment type="pathway">
    <text evidence="3">Cell wall biogenesis; peptidoglycan biosynthesis.</text>
</comment>
<evidence type="ECO:0000256" key="9">
    <source>
        <dbReference type="ARBA" id="ARBA00022670"/>
    </source>
</evidence>
<evidence type="ECO:0000256" key="19">
    <source>
        <dbReference type="ARBA" id="ARBA00023251"/>
    </source>
</evidence>
<feature type="domain" description="Glycosyl transferase family 51" evidence="26">
    <location>
        <begin position="32"/>
        <end position="199"/>
    </location>
</feature>
<dbReference type="GO" id="GO:0006508">
    <property type="term" value="P:proteolysis"/>
    <property type="evidence" value="ECO:0007669"/>
    <property type="project" value="UniProtKB-KW"/>
</dbReference>
<dbReference type="Gene3D" id="1.10.3810.10">
    <property type="entry name" value="Biosynthetic peptidoglycan transglycosylase-like"/>
    <property type="match status" value="1"/>
</dbReference>
<dbReference type="Pfam" id="PF00912">
    <property type="entry name" value="Transgly"/>
    <property type="match status" value="1"/>
</dbReference>
<evidence type="ECO:0000256" key="20">
    <source>
        <dbReference type="ARBA" id="ARBA00023268"/>
    </source>
</evidence>
<evidence type="ECO:0000256" key="15">
    <source>
        <dbReference type="ARBA" id="ARBA00022968"/>
    </source>
</evidence>
<evidence type="ECO:0000256" key="18">
    <source>
        <dbReference type="ARBA" id="ARBA00023136"/>
    </source>
</evidence>
<accession>A0A9D1ETH3</accession>
<comment type="catalytic activity">
    <reaction evidence="24">
        <text>[GlcNAc-(1-&gt;4)-Mur2Ac(oyl-L-Ala-gamma-D-Glu-L-Lys-D-Ala-D-Ala)](n)-di-trans,octa-cis-undecaprenyl diphosphate + beta-D-GlcNAc-(1-&gt;4)-Mur2Ac(oyl-L-Ala-gamma-D-Glu-L-Lys-D-Ala-D-Ala)-di-trans,octa-cis-undecaprenyl diphosphate = [GlcNAc-(1-&gt;4)-Mur2Ac(oyl-L-Ala-gamma-D-Glu-L-Lys-D-Ala-D-Ala)](n+1)-di-trans,octa-cis-undecaprenyl diphosphate + di-trans,octa-cis-undecaprenyl diphosphate + H(+)</text>
        <dbReference type="Rhea" id="RHEA:23708"/>
        <dbReference type="Rhea" id="RHEA-COMP:9602"/>
        <dbReference type="Rhea" id="RHEA-COMP:9603"/>
        <dbReference type="ChEBI" id="CHEBI:15378"/>
        <dbReference type="ChEBI" id="CHEBI:58405"/>
        <dbReference type="ChEBI" id="CHEBI:60033"/>
        <dbReference type="ChEBI" id="CHEBI:78435"/>
        <dbReference type="EC" id="2.4.99.28"/>
    </reaction>
</comment>
<keyword evidence="13" id="KW-0378">Hydrolase</keyword>
<dbReference type="FunFam" id="1.10.3810.10:FF:000001">
    <property type="entry name" value="Penicillin-binding protein 1A"/>
    <property type="match status" value="1"/>
</dbReference>
<keyword evidence="17" id="KW-1133">Transmembrane helix</keyword>
<evidence type="ECO:0000256" key="8">
    <source>
        <dbReference type="ARBA" id="ARBA00022645"/>
    </source>
</evidence>
<comment type="similarity">
    <text evidence="4">In the C-terminal section; belongs to the transpeptidase family.</text>
</comment>
<evidence type="ECO:0000259" key="26">
    <source>
        <dbReference type="Pfam" id="PF00912"/>
    </source>
</evidence>
<keyword evidence="20" id="KW-0511">Multifunctional enzyme</keyword>
<dbReference type="EC" id="3.4.16.4" evidence="6"/>
<dbReference type="PANTHER" id="PTHR32282:SF33">
    <property type="entry name" value="PEPTIDOGLYCAN GLYCOSYLTRANSFERASE"/>
    <property type="match status" value="1"/>
</dbReference>
<keyword evidence="18" id="KW-0472">Membrane</keyword>
<protein>
    <recommendedName>
        <fullName evidence="7">Penicillin-binding protein 1A</fullName>
        <ecNumber evidence="23">2.4.99.28</ecNumber>
        <ecNumber evidence="6">3.4.16.4</ecNumber>
    </recommendedName>
</protein>
<dbReference type="SUPFAM" id="SSF53955">
    <property type="entry name" value="Lysozyme-like"/>
    <property type="match status" value="1"/>
</dbReference>
<name>A0A9D1ETH3_9FIRM</name>
<keyword evidence="14" id="KW-0133">Cell shape</keyword>
<comment type="similarity">
    <text evidence="5">In the N-terminal section; belongs to the glycosyltransferase 51 family.</text>
</comment>
<evidence type="ECO:0000313" key="28">
    <source>
        <dbReference type="Proteomes" id="UP000823935"/>
    </source>
</evidence>
<dbReference type="EMBL" id="DVIQ01000047">
    <property type="protein sequence ID" value="HIS31643.1"/>
    <property type="molecule type" value="Genomic_DNA"/>
</dbReference>
<dbReference type="InterPro" id="IPR001264">
    <property type="entry name" value="Glyco_trans_51"/>
</dbReference>
<reference evidence="27" key="1">
    <citation type="submission" date="2020-10" db="EMBL/GenBank/DDBJ databases">
        <authorList>
            <person name="Gilroy R."/>
        </authorList>
    </citation>
    <scope>NUCLEOTIDE SEQUENCE</scope>
    <source>
        <strain evidence="27">CHK190-19873</strain>
    </source>
</reference>
<keyword evidence="15" id="KW-0735">Signal-anchor</keyword>
<dbReference type="GO" id="GO:0009252">
    <property type="term" value="P:peptidoglycan biosynthetic process"/>
    <property type="evidence" value="ECO:0007669"/>
    <property type="project" value="UniProtKB-KW"/>
</dbReference>
<dbReference type="GO" id="GO:0005886">
    <property type="term" value="C:plasma membrane"/>
    <property type="evidence" value="ECO:0007669"/>
    <property type="project" value="UniProtKB-SubCell"/>
</dbReference>
<dbReference type="GO" id="GO:0046677">
    <property type="term" value="P:response to antibiotic"/>
    <property type="evidence" value="ECO:0007669"/>
    <property type="project" value="UniProtKB-KW"/>
</dbReference>
<evidence type="ECO:0000256" key="11">
    <source>
        <dbReference type="ARBA" id="ARBA00022679"/>
    </source>
</evidence>
<keyword evidence="9" id="KW-0645">Protease</keyword>
<dbReference type="GO" id="GO:0071555">
    <property type="term" value="P:cell wall organization"/>
    <property type="evidence" value="ECO:0007669"/>
    <property type="project" value="UniProtKB-KW"/>
</dbReference>
<comment type="catalytic activity">
    <reaction evidence="22">
        <text>Preferential cleavage: (Ac)2-L-Lys-D-Ala-|-D-Ala. Also transpeptidation of peptidyl-alanyl moieties that are N-acyl substituents of D-alanine.</text>
        <dbReference type="EC" id="3.4.16.4"/>
    </reaction>
</comment>
<dbReference type="GO" id="GO:0008955">
    <property type="term" value="F:peptidoglycan glycosyltransferase activity"/>
    <property type="evidence" value="ECO:0007669"/>
    <property type="project" value="UniProtKB-EC"/>
</dbReference>
<evidence type="ECO:0000256" key="23">
    <source>
        <dbReference type="ARBA" id="ARBA00044770"/>
    </source>
</evidence>
<evidence type="ECO:0000256" key="25">
    <source>
        <dbReference type="ARBA" id="ARBA00060592"/>
    </source>
</evidence>
<dbReference type="InterPro" id="IPR036950">
    <property type="entry name" value="PBP_transglycosylase"/>
</dbReference>
<comment type="function">
    <text evidence="1">Cell wall formation. Synthesis of cross-linked peptidoglycan from the lipid intermediates. The enzyme has a penicillin-insensitive transglycosylase N-terminal domain (formation of linear glycan strands) and a penicillin-sensitive transpeptidase C-terminal domain (cross-linking of the peptide subunits).</text>
</comment>
<evidence type="ECO:0000256" key="24">
    <source>
        <dbReference type="ARBA" id="ARBA00049902"/>
    </source>
</evidence>
<evidence type="ECO:0000256" key="13">
    <source>
        <dbReference type="ARBA" id="ARBA00022801"/>
    </source>
</evidence>
<evidence type="ECO:0000256" key="12">
    <source>
        <dbReference type="ARBA" id="ARBA00022692"/>
    </source>
</evidence>
<dbReference type="GO" id="GO:0009002">
    <property type="term" value="F:serine-type D-Ala-D-Ala carboxypeptidase activity"/>
    <property type="evidence" value="ECO:0007669"/>
    <property type="project" value="UniProtKB-EC"/>
</dbReference>
<evidence type="ECO:0000256" key="17">
    <source>
        <dbReference type="ARBA" id="ARBA00022989"/>
    </source>
</evidence>
<evidence type="ECO:0000256" key="14">
    <source>
        <dbReference type="ARBA" id="ARBA00022960"/>
    </source>
</evidence>
<keyword evidence="12" id="KW-0812">Transmembrane</keyword>
<dbReference type="GO" id="GO:0008360">
    <property type="term" value="P:regulation of cell shape"/>
    <property type="evidence" value="ECO:0007669"/>
    <property type="project" value="UniProtKB-KW"/>
</dbReference>
<dbReference type="EC" id="2.4.99.28" evidence="23"/>
<keyword evidence="21" id="KW-0961">Cell wall biogenesis/degradation</keyword>
<reference evidence="27" key="2">
    <citation type="journal article" date="2021" name="PeerJ">
        <title>Extensive microbial diversity within the chicken gut microbiome revealed by metagenomics and culture.</title>
        <authorList>
            <person name="Gilroy R."/>
            <person name="Ravi A."/>
            <person name="Getino M."/>
            <person name="Pursley I."/>
            <person name="Horton D.L."/>
            <person name="Alikhan N.F."/>
            <person name="Baker D."/>
            <person name="Gharbi K."/>
            <person name="Hall N."/>
            <person name="Watson M."/>
            <person name="Adriaenssens E.M."/>
            <person name="Foster-Nyarko E."/>
            <person name="Jarju S."/>
            <person name="Secka A."/>
            <person name="Antonio M."/>
            <person name="Oren A."/>
            <person name="Chaudhuri R.R."/>
            <person name="La Ragione R."/>
            <person name="Hildebrand F."/>
            <person name="Pallen M.J."/>
        </authorList>
    </citation>
    <scope>NUCLEOTIDE SEQUENCE</scope>
    <source>
        <strain evidence="27">CHK190-19873</strain>
    </source>
</reference>
<evidence type="ECO:0000256" key="22">
    <source>
        <dbReference type="ARBA" id="ARBA00034000"/>
    </source>
</evidence>
<dbReference type="InterPro" id="IPR023346">
    <property type="entry name" value="Lysozyme-like_dom_sf"/>
</dbReference>
<keyword evidence="16" id="KW-0573">Peptidoglycan synthesis</keyword>
<evidence type="ECO:0000256" key="16">
    <source>
        <dbReference type="ARBA" id="ARBA00022984"/>
    </source>
</evidence>
<comment type="caution">
    <text evidence="27">The sequence shown here is derived from an EMBL/GenBank/DDBJ whole genome shotgun (WGS) entry which is preliminary data.</text>
</comment>
<dbReference type="Proteomes" id="UP000823935">
    <property type="component" value="Unassembled WGS sequence"/>
</dbReference>
<evidence type="ECO:0000256" key="10">
    <source>
        <dbReference type="ARBA" id="ARBA00022676"/>
    </source>
</evidence>
<evidence type="ECO:0000256" key="1">
    <source>
        <dbReference type="ARBA" id="ARBA00002624"/>
    </source>
</evidence>
<dbReference type="PANTHER" id="PTHR32282">
    <property type="entry name" value="BINDING PROTEIN TRANSPEPTIDASE, PUTATIVE-RELATED"/>
    <property type="match status" value="1"/>
</dbReference>
<keyword evidence="8" id="KW-0121">Carboxypeptidase</keyword>
<proteinExistence type="inferred from homology"/>
<evidence type="ECO:0000256" key="6">
    <source>
        <dbReference type="ARBA" id="ARBA00012448"/>
    </source>
</evidence>
<sequence length="228" mass="25692">MACGAGSLVYQGYELYRNALEGESLSAKVREIQEDPDYTPLAELPQTYRNAVVAVEDHRFESHFGIDVISLGRAAWNNIRSMSLAEGGSTITQQLAKNLYFSQEKSFLRKIAEAFMALRIEMRYDKDEILELYVNTIYFGDGYYGIREAARGYYGKEPGELTDGECAMLAGIPNAPSRYAPTQNPELARQRQRQVVRQMIKYGYFTEEEGEACLAEQEQASLLACVVC</sequence>
<evidence type="ECO:0000256" key="21">
    <source>
        <dbReference type="ARBA" id="ARBA00023316"/>
    </source>
</evidence>
<evidence type="ECO:0000256" key="7">
    <source>
        <dbReference type="ARBA" id="ARBA00018638"/>
    </source>
</evidence>
<organism evidence="27 28">
    <name type="scientific">Candidatus Limivivens intestinipullorum</name>
    <dbReference type="NCBI Taxonomy" id="2840858"/>
    <lineage>
        <taxon>Bacteria</taxon>
        <taxon>Bacillati</taxon>
        <taxon>Bacillota</taxon>
        <taxon>Clostridia</taxon>
        <taxon>Lachnospirales</taxon>
        <taxon>Lachnospiraceae</taxon>
        <taxon>Lachnospiraceae incertae sedis</taxon>
        <taxon>Candidatus Limivivens</taxon>
    </lineage>
</organism>
<evidence type="ECO:0000256" key="5">
    <source>
        <dbReference type="ARBA" id="ARBA00007739"/>
    </source>
</evidence>
<comment type="subcellular location">
    <subcellularLocation>
        <location evidence="2">Cell membrane</location>
        <topology evidence="2">Single-pass type II membrane protein</topology>
    </subcellularLocation>
</comment>
<evidence type="ECO:0000313" key="27">
    <source>
        <dbReference type="EMBL" id="HIS31643.1"/>
    </source>
</evidence>